<dbReference type="RefSeq" id="WP_167129256.1">
    <property type="nucleotide sequence ID" value="NZ_JAAQQR010000010.1"/>
</dbReference>
<dbReference type="EMBL" id="JAAQQR010000010">
    <property type="protein sequence ID" value="NID06661.1"/>
    <property type="molecule type" value="Genomic_DNA"/>
</dbReference>
<feature type="chain" id="PRO_5046796317" description="Lipoprotein" evidence="1">
    <location>
        <begin position="19"/>
        <end position="142"/>
    </location>
</feature>
<comment type="caution">
    <text evidence="2">The sequence shown here is derived from an EMBL/GenBank/DDBJ whole genome shotgun (WGS) entry which is preliminary data.</text>
</comment>
<evidence type="ECO:0000313" key="3">
    <source>
        <dbReference type="Proteomes" id="UP001429601"/>
    </source>
</evidence>
<organism evidence="2 3">
    <name type="scientific">Luteibacter jiangsuensis</name>
    <dbReference type="NCBI Taxonomy" id="637577"/>
    <lineage>
        <taxon>Bacteria</taxon>
        <taxon>Pseudomonadati</taxon>
        <taxon>Pseudomonadota</taxon>
        <taxon>Gammaproteobacteria</taxon>
        <taxon>Lysobacterales</taxon>
        <taxon>Rhodanobacteraceae</taxon>
        <taxon>Luteibacter</taxon>
    </lineage>
</organism>
<evidence type="ECO:0000313" key="2">
    <source>
        <dbReference type="EMBL" id="NID06661.1"/>
    </source>
</evidence>
<evidence type="ECO:0000256" key="1">
    <source>
        <dbReference type="SAM" id="SignalP"/>
    </source>
</evidence>
<keyword evidence="3" id="KW-1185">Reference proteome</keyword>
<name>A0ABX0QAP5_9GAMM</name>
<feature type="signal peptide" evidence="1">
    <location>
        <begin position="1"/>
        <end position="18"/>
    </location>
</feature>
<dbReference type="Proteomes" id="UP001429601">
    <property type="component" value="Unassembled WGS sequence"/>
</dbReference>
<reference evidence="2 3" key="1">
    <citation type="journal article" date="2011" name="Curr. Microbiol.">
        <title>Luteibacter jiangsuensis sp. nov.: a methamidophos-degrading bacterium isolated from a methamidophos-manufacturing factory.</title>
        <authorList>
            <person name="Wang L."/>
            <person name="Wang G.L."/>
            <person name="Li S.P."/>
            <person name="Jiang J.D."/>
        </authorList>
    </citation>
    <scope>NUCLEOTIDE SEQUENCE [LARGE SCALE GENOMIC DNA]</scope>
    <source>
        <strain evidence="2 3">CGMCC 1.10133</strain>
    </source>
</reference>
<accession>A0ABX0QAP5</accession>
<protein>
    <recommendedName>
        <fullName evidence="4">Lipoprotein</fullName>
    </recommendedName>
</protein>
<gene>
    <name evidence="2" type="ORF">HBF26_17330</name>
</gene>
<keyword evidence="1" id="KW-0732">Signal</keyword>
<sequence length="142" mass="14768">MVKRLMLIVASVALSACATKQIPLAEAKPVPKDRVFLTSAVQGGGSVQFVRDTGMMGGGCDLDLRIDRDVVAKVATGETITVPLAAGAHVVDARFGGTGLCNGGKADRNVRASQVVVSPGDKLIYRIAVDDHGIITVTPRID</sequence>
<evidence type="ECO:0008006" key="4">
    <source>
        <dbReference type="Google" id="ProtNLM"/>
    </source>
</evidence>
<dbReference type="PROSITE" id="PS51257">
    <property type="entry name" value="PROKAR_LIPOPROTEIN"/>
    <property type="match status" value="1"/>
</dbReference>
<proteinExistence type="predicted"/>